<evidence type="ECO:0000313" key="2">
    <source>
        <dbReference type="EMBL" id="CAG2251014.1"/>
    </source>
</evidence>
<feature type="compositionally biased region" description="Basic residues" evidence="1">
    <location>
        <begin position="281"/>
        <end position="291"/>
    </location>
</feature>
<dbReference type="AlphaFoldDB" id="A0A8S3VBJ4"/>
<evidence type="ECO:0000256" key="1">
    <source>
        <dbReference type="SAM" id="MobiDB-lite"/>
    </source>
</evidence>
<dbReference type="Proteomes" id="UP000683360">
    <property type="component" value="Unassembled WGS sequence"/>
</dbReference>
<reference evidence="2" key="1">
    <citation type="submission" date="2021-03" db="EMBL/GenBank/DDBJ databases">
        <authorList>
            <person name="Bekaert M."/>
        </authorList>
    </citation>
    <scope>NUCLEOTIDE SEQUENCE</scope>
</reference>
<accession>A0A8S3VBJ4</accession>
<protein>
    <submittedName>
        <fullName evidence="2">Uncharacterized protein</fullName>
    </submittedName>
</protein>
<gene>
    <name evidence="2" type="ORF">MEDL_62709</name>
</gene>
<dbReference type="OrthoDB" id="6136296at2759"/>
<proteinExistence type="predicted"/>
<comment type="caution">
    <text evidence="2">The sequence shown here is derived from an EMBL/GenBank/DDBJ whole genome shotgun (WGS) entry which is preliminary data.</text>
</comment>
<feature type="region of interest" description="Disordered" evidence="1">
    <location>
        <begin position="13"/>
        <end position="46"/>
    </location>
</feature>
<evidence type="ECO:0000313" key="3">
    <source>
        <dbReference type="Proteomes" id="UP000683360"/>
    </source>
</evidence>
<dbReference type="EMBL" id="CAJPWZ010003073">
    <property type="protein sequence ID" value="CAG2251014.1"/>
    <property type="molecule type" value="Genomic_DNA"/>
</dbReference>
<feature type="region of interest" description="Disordered" evidence="1">
    <location>
        <begin position="83"/>
        <end position="111"/>
    </location>
</feature>
<feature type="region of interest" description="Disordered" evidence="1">
    <location>
        <begin position="268"/>
        <end position="291"/>
    </location>
</feature>
<sequence>MLSAYIQFYRRDNHSTKSPRKQFVTRSNPAYESDMDVGTIGNPNKNKENSLYHQYYEVQNDQDIVKPTHNYINTDSITYDYTRENGPFKDDTYDKMKQGDGGKQQSEEIDSNTYSHLQDTCNDIDDNTYDHAMQDRFPDTPENDYSVSRGQMSEDDYDVSGNHYRGCLLIDAGKAAEITCPSDTVIDIFNVMYNYSRCQNDKIYYSDSHYKTHCTKSFECNLPTEPYRQKRASIYFQCRVNKPVDDRTTKSNVVKPVDVRTTESYVDNMIPGQDSHMESHGRKHKARRPNKKKGITKINITCDITDRQKEPENYERAYLMNSPAALHLATSHEGNLDRTDDNLRSNDVNLCQPQERSIMINDGVLKEDSTTYSHLRKIMDDSDVMYDHTVHIAVHDTCDGDYGVAHRGITEDDYDVSGNYHQSLSNNADPVYN</sequence>
<organism evidence="2 3">
    <name type="scientific">Mytilus edulis</name>
    <name type="common">Blue mussel</name>
    <dbReference type="NCBI Taxonomy" id="6550"/>
    <lineage>
        <taxon>Eukaryota</taxon>
        <taxon>Metazoa</taxon>
        <taxon>Spiralia</taxon>
        <taxon>Lophotrochozoa</taxon>
        <taxon>Mollusca</taxon>
        <taxon>Bivalvia</taxon>
        <taxon>Autobranchia</taxon>
        <taxon>Pteriomorphia</taxon>
        <taxon>Mytilida</taxon>
        <taxon>Mytiloidea</taxon>
        <taxon>Mytilidae</taxon>
        <taxon>Mytilinae</taxon>
        <taxon>Mytilus</taxon>
    </lineage>
</organism>
<feature type="compositionally biased region" description="Basic and acidic residues" evidence="1">
    <location>
        <begin position="83"/>
        <end position="100"/>
    </location>
</feature>
<keyword evidence="3" id="KW-1185">Reference proteome</keyword>
<name>A0A8S3VBJ4_MYTED</name>